<evidence type="ECO:0000313" key="2">
    <source>
        <dbReference type="Proteomes" id="UP001164653"/>
    </source>
</evidence>
<sequence>MRSAQSNSKPPSWSKLMVVLIWPLISLQGCDKLSRTSTVYGRVTEIGGAGVDSIDVTFSAYRSIADEKALIRVTTDKDGNYSGTVDVPKGYGTLTIIIPYSANPKFSKVYRGFEVYVNGDKTNDCCPSKIGGKTQYNFKLYK</sequence>
<dbReference type="RefSeq" id="WP_244818946.1">
    <property type="nucleotide sequence ID" value="NZ_CP112998.1"/>
</dbReference>
<evidence type="ECO:0000313" key="1">
    <source>
        <dbReference type="EMBL" id="WAC13946.1"/>
    </source>
</evidence>
<dbReference type="AlphaFoldDB" id="A0A9E8NG47"/>
<keyword evidence="2" id="KW-1185">Reference proteome</keyword>
<dbReference type="PROSITE" id="PS51257">
    <property type="entry name" value="PROKAR_LIPOPROTEIN"/>
    <property type="match status" value="1"/>
</dbReference>
<gene>
    <name evidence="1" type="ORF">ON006_08275</name>
</gene>
<proteinExistence type="predicted"/>
<dbReference type="EMBL" id="CP112998">
    <property type="protein sequence ID" value="WAC13946.1"/>
    <property type="molecule type" value="Genomic_DNA"/>
</dbReference>
<dbReference type="SUPFAM" id="SSF49464">
    <property type="entry name" value="Carboxypeptidase regulatory domain-like"/>
    <property type="match status" value="1"/>
</dbReference>
<protein>
    <submittedName>
        <fullName evidence="1">Uncharacterized protein</fullName>
    </submittedName>
</protein>
<accession>A0A9E8NG47</accession>
<reference evidence="1" key="1">
    <citation type="submission" date="2022-11" db="EMBL/GenBank/DDBJ databases">
        <title>Dyadobacter pollutisoli sp. nov., isolated from plastic dumped soil.</title>
        <authorList>
            <person name="Kim J.M."/>
            <person name="Kim K.R."/>
            <person name="Lee J.K."/>
            <person name="Hao L."/>
            <person name="Jeon C.O."/>
        </authorList>
    </citation>
    <scope>NUCLEOTIDE SEQUENCE</scope>
    <source>
        <strain evidence="1">U1</strain>
    </source>
</reference>
<dbReference type="KEGG" id="dpf:ON006_08275"/>
<dbReference type="Proteomes" id="UP001164653">
    <property type="component" value="Chromosome"/>
</dbReference>
<dbReference type="InterPro" id="IPR008969">
    <property type="entry name" value="CarboxyPept-like_regulatory"/>
</dbReference>
<name>A0A9E8NG47_9BACT</name>
<organism evidence="1 2">
    <name type="scientific">Dyadobacter pollutisoli</name>
    <dbReference type="NCBI Taxonomy" id="2910158"/>
    <lineage>
        <taxon>Bacteria</taxon>
        <taxon>Pseudomonadati</taxon>
        <taxon>Bacteroidota</taxon>
        <taxon>Cytophagia</taxon>
        <taxon>Cytophagales</taxon>
        <taxon>Spirosomataceae</taxon>
        <taxon>Dyadobacter</taxon>
    </lineage>
</organism>